<dbReference type="AlphaFoldDB" id="A0A9D2IH62"/>
<gene>
    <name evidence="2" type="ORF">H9726_00325</name>
</gene>
<dbReference type="Gene3D" id="3.40.190.10">
    <property type="entry name" value="Periplasmic binding protein-like II"/>
    <property type="match status" value="1"/>
</dbReference>
<dbReference type="Pfam" id="PF01547">
    <property type="entry name" value="SBP_bac_1"/>
    <property type="match status" value="1"/>
</dbReference>
<comment type="caution">
    <text evidence="2">The sequence shown here is derived from an EMBL/GenBank/DDBJ whole genome shotgun (WGS) entry which is preliminary data.</text>
</comment>
<sequence length="455" mass="50687">MKILRKILVVVLALVFCLGMAACARDDGTTKLKIAFFKAGFGDDWVYAIAEAFEAEHPGVKVIPEGHSNMETLVKNRLEAGNPNNIADIVSVTNMTFYNDYVRKGYLEDLTSLYTEEVEDGKTLDGVVLQEFKSFVTVNGKLYGVPWEGAVTGFAYNTKMFAQYGWKVPTTMDEFFRLCDDIVEDTNGTVAPLVYCGGIAEGYFQNIMLSWMSQYEGEEGTEEFFALESADVFLKEGRKLAYEQVAKIISDDSIVLSGSKGFDHLAAQREFIQGHAAMVPTGSWLETEMSEYLSEFPNFEMAIFAAPSIKPDGTDKTGTPRMVSTGNADLLAIPTKAKNKELAKEFLLFMSRQDMLKLFTEKTGGNPRPFIYDEDTDWSNLSTFGKSVMNVWQTSVNIFPYSDNAKYKEGRVGFWMAEAGMPVTYLQNLASNQMGAGVEHLVQADYDLAVQRLSD</sequence>
<evidence type="ECO:0000313" key="2">
    <source>
        <dbReference type="EMBL" id="HIZ08907.1"/>
    </source>
</evidence>
<dbReference type="SUPFAM" id="SSF53850">
    <property type="entry name" value="Periplasmic binding protein-like II"/>
    <property type="match status" value="1"/>
</dbReference>
<dbReference type="InterPro" id="IPR050490">
    <property type="entry name" value="Bact_solute-bd_prot1"/>
</dbReference>
<reference evidence="2" key="1">
    <citation type="journal article" date="2021" name="PeerJ">
        <title>Extensive microbial diversity within the chicken gut microbiome revealed by metagenomics and culture.</title>
        <authorList>
            <person name="Gilroy R."/>
            <person name="Ravi A."/>
            <person name="Getino M."/>
            <person name="Pursley I."/>
            <person name="Horton D.L."/>
            <person name="Alikhan N.F."/>
            <person name="Baker D."/>
            <person name="Gharbi K."/>
            <person name="Hall N."/>
            <person name="Watson M."/>
            <person name="Adriaenssens E.M."/>
            <person name="Foster-Nyarko E."/>
            <person name="Jarju S."/>
            <person name="Secka A."/>
            <person name="Antonio M."/>
            <person name="Oren A."/>
            <person name="Chaudhuri R.R."/>
            <person name="La Ragione R."/>
            <person name="Hildebrand F."/>
            <person name="Pallen M.J."/>
        </authorList>
    </citation>
    <scope>NUCLEOTIDE SEQUENCE</scope>
    <source>
        <strain evidence="2">CHK192-19661</strain>
    </source>
</reference>
<dbReference type="Proteomes" id="UP000824025">
    <property type="component" value="Unassembled WGS sequence"/>
</dbReference>
<dbReference type="PROSITE" id="PS51257">
    <property type="entry name" value="PROKAR_LIPOPROTEIN"/>
    <property type="match status" value="1"/>
</dbReference>
<keyword evidence="1" id="KW-0732">Signal</keyword>
<name>A0A9D2IH62_9FIRM</name>
<feature type="signal peptide" evidence="1">
    <location>
        <begin position="1"/>
        <end position="21"/>
    </location>
</feature>
<evidence type="ECO:0000256" key="1">
    <source>
        <dbReference type="SAM" id="SignalP"/>
    </source>
</evidence>
<dbReference type="EMBL" id="DXCF01000002">
    <property type="protein sequence ID" value="HIZ08907.1"/>
    <property type="molecule type" value="Genomic_DNA"/>
</dbReference>
<dbReference type="PANTHER" id="PTHR43649">
    <property type="entry name" value="ARABINOSE-BINDING PROTEIN-RELATED"/>
    <property type="match status" value="1"/>
</dbReference>
<protein>
    <submittedName>
        <fullName evidence="2">Extracellular solute-binding protein</fullName>
    </submittedName>
</protein>
<evidence type="ECO:0000313" key="3">
    <source>
        <dbReference type="Proteomes" id="UP000824025"/>
    </source>
</evidence>
<dbReference type="InterPro" id="IPR006059">
    <property type="entry name" value="SBP"/>
</dbReference>
<accession>A0A9D2IH62</accession>
<feature type="chain" id="PRO_5039017301" evidence="1">
    <location>
        <begin position="22"/>
        <end position="455"/>
    </location>
</feature>
<organism evidence="2 3">
    <name type="scientific">Candidatus Borkfalkia avicola</name>
    <dbReference type="NCBI Taxonomy" id="2838503"/>
    <lineage>
        <taxon>Bacteria</taxon>
        <taxon>Bacillati</taxon>
        <taxon>Bacillota</taxon>
        <taxon>Clostridia</taxon>
        <taxon>Christensenellales</taxon>
        <taxon>Christensenellaceae</taxon>
        <taxon>Candidatus Borkfalkia</taxon>
    </lineage>
</organism>
<reference evidence="2" key="2">
    <citation type="submission" date="2021-04" db="EMBL/GenBank/DDBJ databases">
        <authorList>
            <person name="Gilroy R."/>
        </authorList>
    </citation>
    <scope>NUCLEOTIDE SEQUENCE</scope>
    <source>
        <strain evidence="2">CHK192-19661</strain>
    </source>
</reference>
<proteinExistence type="predicted"/>